<dbReference type="Gene3D" id="2.70.98.90">
    <property type="match status" value="1"/>
</dbReference>
<feature type="transmembrane region" description="Helical" evidence="13">
    <location>
        <begin position="369"/>
        <end position="395"/>
    </location>
</feature>
<feature type="transmembrane region" description="Helical" evidence="13">
    <location>
        <begin position="522"/>
        <end position="542"/>
    </location>
</feature>
<evidence type="ECO:0000313" key="17">
    <source>
        <dbReference type="EMBL" id="AEP31810.1"/>
    </source>
</evidence>
<dbReference type="InterPro" id="IPR028055">
    <property type="entry name" value="YidC/Oxa/ALB_C"/>
</dbReference>
<dbReference type="EMBL" id="CP003060">
    <property type="protein sequence ID" value="AEP31810.1"/>
    <property type="molecule type" value="Genomic_DNA"/>
</dbReference>
<comment type="subunit">
    <text evidence="13">Interacts with the Sec translocase complex via SecD. Specifically interacts with transmembrane segments of nascent integral membrane proteins during membrane integration.</text>
</comment>
<evidence type="ECO:0000259" key="16">
    <source>
        <dbReference type="Pfam" id="PF14849"/>
    </source>
</evidence>
<dbReference type="InterPro" id="IPR047196">
    <property type="entry name" value="YidC_ALB_C"/>
</dbReference>
<evidence type="ECO:0000256" key="4">
    <source>
        <dbReference type="ARBA" id="ARBA00022448"/>
    </source>
</evidence>
<evidence type="ECO:0000256" key="2">
    <source>
        <dbReference type="ARBA" id="ARBA00010527"/>
    </source>
</evidence>
<name>G4QNK6_GLANF</name>
<evidence type="ECO:0000256" key="10">
    <source>
        <dbReference type="ARBA" id="ARBA00023186"/>
    </source>
</evidence>
<evidence type="ECO:0000313" key="18">
    <source>
        <dbReference type="Proteomes" id="UP000009282"/>
    </source>
</evidence>
<feature type="compositionally biased region" description="Polar residues" evidence="14">
    <location>
        <begin position="35"/>
        <end position="59"/>
    </location>
</feature>
<dbReference type="Proteomes" id="UP000009282">
    <property type="component" value="Chromosome"/>
</dbReference>
<sequence>MESQRSLLVIGLLLVSYLLWVEYQDAYGPKPATPPVQQTTASQGIPSVSSADGEIPSNSSVPAIGNNTASDVPVSQTAVPQISTLETNSDRFINVTTDTLDLTIDLVGGDVVRADLVKYPVTQGADDSYQLLKPDIGRLHIAQSGLVGKSGPDSNPKGRPLYSTSKADFTLDGDTLNVPLTWSSAEGLSVTKTFVFRRDQHVVDVTYDVKNNTNAAVTMAQFAQLKQTTLDQPGGSMFMPIYRGGAYSTQDDKYEKFGFGDFEDEKLNAVTIGGWAGMIEHYFVTAWVPPQEQTNTITSRIVDNTFAIIGYTGKPVTIAANGEDTISSQLYMGPKTQSVLAAIAPGLDLTVDYGFLWMISQPLFSLLTWIQGIVINWGLAIICVTIVVKGAMYWLTKKQYESMAKMRNLQPKMAQLKERFGDDRQKMSQAMMEMYKKEKVNPMGGCFPLLLQMPIFLALYWVLLESVELRHASFIFWITDLSVADPYYVLPILTGASMFLLQRLQPMTITDPLQQKIMTYMPVAMSIFFFFFPAGLVLYWLISNVITLVQAKIIYASMERRGISSKA</sequence>
<dbReference type="RefSeq" id="WP_014110681.1">
    <property type="nucleotide sequence ID" value="NC_016041.1"/>
</dbReference>
<evidence type="ECO:0000256" key="3">
    <source>
        <dbReference type="ARBA" id="ARBA00015325"/>
    </source>
</evidence>
<comment type="function">
    <text evidence="13">Required for the insertion and/or proper folding and/or complex formation of integral membrane proteins into the membrane. Involved in integration of membrane proteins that insert both dependently and independently of the Sec translocase complex, as well as at least some lipoproteins. Aids folding of multispanning membrane proteins.</text>
</comment>
<dbReference type="Pfam" id="PF02096">
    <property type="entry name" value="60KD_IMP"/>
    <property type="match status" value="1"/>
</dbReference>
<dbReference type="PRINTS" id="PR00701">
    <property type="entry name" value="60KDINNERMP"/>
</dbReference>
<dbReference type="CDD" id="cd19961">
    <property type="entry name" value="EcYidC-like_peri"/>
    <property type="match status" value="1"/>
</dbReference>
<dbReference type="STRING" id="1085623.GNIT_3716"/>
<reference evidence="17 18" key="1">
    <citation type="journal article" date="2011" name="J. Bacteriol.">
        <title>Complete genome sequence of seawater bacterium Glaciecola nitratireducens FR1064T.</title>
        <authorList>
            <person name="Bian F."/>
            <person name="Qin Q.L."/>
            <person name="Xie B.B."/>
            <person name="Shu Y.L."/>
            <person name="Zhang X.Y."/>
            <person name="Yu Y."/>
            <person name="Chen B."/>
            <person name="Chen X.L."/>
            <person name="Zhou B.C."/>
            <person name="Zhang Y.Z."/>
        </authorList>
    </citation>
    <scope>NUCLEOTIDE SEQUENCE [LARGE SCALE GENOMIC DNA]</scope>
    <source>
        <strain evidence="18">JCM 12485 / KCTC 12276 / FR1064</strain>
    </source>
</reference>
<dbReference type="GO" id="GO:0015031">
    <property type="term" value="P:protein transport"/>
    <property type="evidence" value="ECO:0007669"/>
    <property type="project" value="UniProtKB-KW"/>
</dbReference>
<dbReference type="GO" id="GO:0005886">
    <property type="term" value="C:plasma membrane"/>
    <property type="evidence" value="ECO:0007669"/>
    <property type="project" value="UniProtKB-SubCell"/>
</dbReference>
<dbReference type="HOGENOM" id="CLU_016535_3_0_6"/>
<keyword evidence="10 13" id="KW-0143">Chaperone</keyword>
<keyword evidence="7 13" id="KW-0653">Protein transport</keyword>
<dbReference type="PANTHER" id="PTHR12428">
    <property type="entry name" value="OXA1"/>
    <property type="match status" value="1"/>
</dbReference>
<dbReference type="PRINTS" id="PR01900">
    <property type="entry name" value="YIDCPROTEIN"/>
</dbReference>
<dbReference type="Pfam" id="PF14849">
    <property type="entry name" value="YidC_periplas"/>
    <property type="match status" value="1"/>
</dbReference>
<dbReference type="InterPro" id="IPR038221">
    <property type="entry name" value="YidC_periplasmic_sf"/>
</dbReference>
<evidence type="ECO:0000256" key="6">
    <source>
        <dbReference type="ARBA" id="ARBA00022692"/>
    </source>
</evidence>
<dbReference type="InterPro" id="IPR019998">
    <property type="entry name" value="Membr_insert_YidC"/>
</dbReference>
<evidence type="ECO:0000259" key="15">
    <source>
        <dbReference type="Pfam" id="PF02096"/>
    </source>
</evidence>
<dbReference type="AlphaFoldDB" id="G4QNK6"/>
<evidence type="ECO:0000256" key="11">
    <source>
        <dbReference type="ARBA" id="ARBA00033245"/>
    </source>
</evidence>
<dbReference type="NCBIfam" id="NF002352">
    <property type="entry name" value="PRK01318.1-3"/>
    <property type="match status" value="1"/>
</dbReference>
<keyword evidence="13" id="KW-0997">Cell inner membrane</keyword>
<evidence type="ECO:0000256" key="1">
    <source>
        <dbReference type="ARBA" id="ARBA00004429"/>
    </source>
</evidence>
<evidence type="ECO:0000256" key="9">
    <source>
        <dbReference type="ARBA" id="ARBA00023136"/>
    </source>
</evidence>
<keyword evidence="5 13" id="KW-1003">Cell membrane</keyword>
<dbReference type="InterPro" id="IPR001708">
    <property type="entry name" value="YidC/ALB3/OXA1/COX18"/>
</dbReference>
<keyword evidence="8 13" id="KW-1133">Transmembrane helix</keyword>
<accession>G4QNK6</accession>
<feature type="region of interest" description="Disordered" evidence="14">
    <location>
        <begin position="30"/>
        <end position="59"/>
    </location>
</feature>
<keyword evidence="18" id="KW-1185">Reference proteome</keyword>
<dbReference type="GO" id="GO:0032977">
    <property type="term" value="F:membrane insertase activity"/>
    <property type="evidence" value="ECO:0007669"/>
    <property type="project" value="InterPro"/>
</dbReference>
<feature type="domain" description="Membrane insertase YidC N-terminal" evidence="16">
    <location>
        <begin position="93"/>
        <end position="365"/>
    </location>
</feature>
<evidence type="ECO:0000256" key="13">
    <source>
        <dbReference type="HAMAP-Rule" id="MF_01810"/>
    </source>
</evidence>
<evidence type="ECO:0000256" key="12">
    <source>
        <dbReference type="ARBA" id="ARBA00033342"/>
    </source>
</evidence>
<feature type="domain" description="Membrane insertase YidC/Oxa/ALB C-terminal" evidence="15">
    <location>
        <begin position="377"/>
        <end position="555"/>
    </location>
</feature>
<keyword evidence="6 13" id="KW-0812">Transmembrane</keyword>
<evidence type="ECO:0000256" key="8">
    <source>
        <dbReference type="ARBA" id="ARBA00022989"/>
    </source>
</evidence>
<dbReference type="KEGG" id="gni:GNIT_3716"/>
<dbReference type="PANTHER" id="PTHR12428:SF65">
    <property type="entry name" value="CYTOCHROME C OXIDASE ASSEMBLY PROTEIN COX18, MITOCHONDRIAL"/>
    <property type="match status" value="1"/>
</dbReference>
<dbReference type="eggNOG" id="COG0706">
    <property type="taxonomic scope" value="Bacteria"/>
</dbReference>
<dbReference type="OrthoDB" id="9780552at2"/>
<comment type="subcellular location">
    <subcellularLocation>
        <location evidence="1 13">Cell inner membrane</location>
        <topology evidence="1 13">Multi-pass membrane protein</topology>
    </subcellularLocation>
</comment>
<feature type="transmembrane region" description="Helical" evidence="13">
    <location>
        <begin position="440"/>
        <end position="462"/>
    </location>
</feature>
<dbReference type="NCBIfam" id="TIGR03592">
    <property type="entry name" value="yidC_oxa1_cterm"/>
    <property type="match status" value="1"/>
</dbReference>
<evidence type="ECO:0000256" key="7">
    <source>
        <dbReference type="ARBA" id="ARBA00022927"/>
    </source>
</evidence>
<gene>
    <name evidence="13 17" type="primary">yidC</name>
    <name evidence="17" type="ordered locus">GNIT_3716</name>
</gene>
<proteinExistence type="inferred from homology"/>
<dbReference type="GO" id="GO:0051205">
    <property type="term" value="P:protein insertion into membrane"/>
    <property type="evidence" value="ECO:0007669"/>
    <property type="project" value="TreeGrafter"/>
</dbReference>
<evidence type="ECO:0000256" key="14">
    <source>
        <dbReference type="SAM" id="MobiDB-lite"/>
    </source>
</evidence>
<feature type="transmembrane region" description="Helical" evidence="13">
    <location>
        <begin position="474"/>
        <end position="501"/>
    </location>
</feature>
<dbReference type="HAMAP" id="MF_01810">
    <property type="entry name" value="YidC_type1"/>
    <property type="match status" value="1"/>
</dbReference>
<protein>
    <recommendedName>
        <fullName evidence="3 13">Membrane protein insertase YidC</fullName>
    </recommendedName>
    <alternativeName>
        <fullName evidence="12 13">Foldase YidC</fullName>
    </alternativeName>
    <alternativeName>
        <fullName evidence="11 13">Membrane integrase YidC</fullName>
    </alternativeName>
    <alternativeName>
        <fullName evidence="13">Membrane protein YidC</fullName>
    </alternativeName>
</protein>
<keyword evidence="4 13" id="KW-0813">Transport</keyword>
<dbReference type="NCBIfam" id="TIGR03593">
    <property type="entry name" value="yidC_nterm"/>
    <property type="match status" value="1"/>
</dbReference>
<comment type="similarity">
    <text evidence="2 13">Belongs to the OXA1/ALB3/YidC family. Type 1 subfamily.</text>
</comment>
<evidence type="ECO:0000256" key="5">
    <source>
        <dbReference type="ARBA" id="ARBA00022475"/>
    </source>
</evidence>
<dbReference type="CDD" id="cd20070">
    <property type="entry name" value="5TM_YidC_Alb3"/>
    <property type="match status" value="1"/>
</dbReference>
<keyword evidence="9 13" id="KW-0472">Membrane</keyword>
<organism evidence="17 18">
    <name type="scientific">Glaciecola nitratireducens (strain JCM 12485 / KCTC 12276 / FR1064)</name>
    <dbReference type="NCBI Taxonomy" id="1085623"/>
    <lineage>
        <taxon>Bacteria</taxon>
        <taxon>Pseudomonadati</taxon>
        <taxon>Pseudomonadota</taxon>
        <taxon>Gammaproteobacteria</taxon>
        <taxon>Alteromonadales</taxon>
        <taxon>Alteromonadaceae</taxon>
        <taxon>Brumicola</taxon>
    </lineage>
</organism>
<dbReference type="InterPro" id="IPR028053">
    <property type="entry name" value="Membr_insert_YidC_N"/>
</dbReference>